<feature type="transmembrane region" description="Helical" evidence="7">
    <location>
        <begin position="289"/>
        <end position="315"/>
    </location>
</feature>
<dbReference type="PROSITE" id="PS50928">
    <property type="entry name" value="ABC_TM1"/>
    <property type="match status" value="1"/>
</dbReference>
<dbReference type="GO" id="GO:0005886">
    <property type="term" value="C:plasma membrane"/>
    <property type="evidence" value="ECO:0007669"/>
    <property type="project" value="UniProtKB-SubCell"/>
</dbReference>
<keyword evidence="3" id="KW-1003">Cell membrane</keyword>
<comment type="subcellular location">
    <subcellularLocation>
        <location evidence="1 7">Cell membrane</location>
        <topology evidence="1 7">Multi-pass membrane protein</topology>
    </subcellularLocation>
</comment>
<dbReference type="InterPro" id="IPR035906">
    <property type="entry name" value="MetI-like_sf"/>
</dbReference>
<evidence type="ECO:0000313" key="9">
    <source>
        <dbReference type="EMBL" id="WAA10058.1"/>
    </source>
</evidence>
<organism evidence="9 10">
    <name type="scientific">Fervidibacillus albus</name>
    <dbReference type="NCBI Taxonomy" id="2980026"/>
    <lineage>
        <taxon>Bacteria</taxon>
        <taxon>Bacillati</taxon>
        <taxon>Bacillota</taxon>
        <taxon>Bacilli</taxon>
        <taxon>Bacillales</taxon>
        <taxon>Bacillaceae</taxon>
        <taxon>Fervidibacillus</taxon>
    </lineage>
</organism>
<feature type="transmembrane region" description="Helical" evidence="7">
    <location>
        <begin position="134"/>
        <end position="159"/>
    </location>
</feature>
<evidence type="ECO:0000313" key="10">
    <source>
        <dbReference type="Proteomes" id="UP001164718"/>
    </source>
</evidence>
<dbReference type="RefSeq" id="WP_275417840.1">
    <property type="nucleotide sequence ID" value="NZ_CP106878.1"/>
</dbReference>
<dbReference type="CDD" id="cd06261">
    <property type="entry name" value="TM_PBP2"/>
    <property type="match status" value="1"/>
</dbReference>
<keyword evidence="10" id="KW-1185">Reference proteome</keyword>
<dbReference type="InterPro" id="IPR000515">
    <property type="entry name" value="MetI-like"/>
</dbReference>
<protein>
    <submittedName>
        <fullName evidence="9">ABC transporter permease</fullName>
    </submittedName>
</protein>
<feature type="transmembrane region" description="Helical" evidence="7">
    <location>
        <begin position="189"/>
        <end position="208"/>
    </location>
</feature>
<evidence type="ECO:0000256" key="7">
    <source>
        <dbReference type="RuleBase" id="RU363032"/>
    </source>
</evidence>
<evidence type="ECO:0000259" key="8">
    <source>
        <dbReference type="PROSITE" id="PS50928"/>
    </source>
</evidence>
<evidence type="ECO:0000256" key="6">
    <source>
        <dbReference type="ARBA" id="ARBA00023136"/>
    </source>
</evidence>
<feature type="transmembrane region" description="Helical" evidence="7">
    <location>
        <begin position="101"/>
        <end position="122"/>
    </location>
</feature>
<dbReference type="Proteomes" id="UP001164718">
    <property type="component" value="Chromosome"/>
</dbReference>
<keyword evidence="4 7" id="KW-0812">Transmembrane</keyword>
<evidence type="ECO:0000256" key="1">
    <source>
        <dbReference type="ARBA" id="ARBA00004651"/>
    </source>
</evidence>
<dbReference type="GO" id="GO:0055085">
    <property type="term" value="P:transmembrane transport"/>
    <property type="evidence" value="ECO:0007669"/>
    <property type="project" value="InterPro"/>
</dbReference>
<name>A0A9E8LUT2_9BACI</name>
<feature type="transmembrane region" description="Helical" evidence="7">
    <location>
        <begin position="244"/>
        <end position="269"/>
    </location>
</feature>
<accession>A0A9E8LUT2</accession>
<keyword evidence="6 7" id="KW-0472">Membrane</keyword>
<dbReference type="Gene3D" id="1.10.3720.10">
    <property type="entry name" value="MetI-like"/>
    <property type="match status" value="1"/>
</dbReference>
<proteinExistence type="inferred from homology"/>
<comment type="similarity">
    <text evidence="7">Belongs to the binding-protein-dependent transport system permease family.</text>
</comment>
<dbReference type="PANTHER" id="PTHR43163">
    <property type="entry name" value="DIPEPTIDE TRANSPORT SYSTEM PERMEASE PROTEIN DPPB-RELATED"/>
    <property type="match status" value="1"/>
</dbReference>
<dbReference type="EMBL" id="CP106878">
    <property type="protein sequence ID" value="WAA10058.1"/>
    <property type="molecule type" value="Genomic_DNA"/>
</dbReference>
<dbReference type="SUPFAM" id="SSF161098">
    <property type="entry name" value="MetI-like"/>
    <property type="match status" value="1"/>
</dbReference>
<reference evidence="9" key="1">
    <citation type="submission" date="2022-09" db="EMBL/GenBank/DDBJ databases">
        <title>Complete Genomes of Fervidibacillus albus and Fervidibacillus halotolerans isolated from tidal flat sediments.</title>
        <authorList>
            <person name="Kwon K.K."/>
            <person name="Yang S.-H."/>
            <person name="Park M.J."/>
            <person name="Oh H.-M."/>
        </authorList>
    </citation>
    <scope>NUCLEOTIDE SEQUENCE</scope>
    <source>
        <strain evidence="9">MEBiC13591</strain>
    </source>
</reference>
<evidence type="ECO:0000256" key="5">
    <source>
        <dbReference type="ARBA" id="ARBA00022989"/>
    </source>
</evidence>
<dbReference type="InterPro" id="IPR045621">
    <property type="entry name" value="BPD_transp_1_N"/>
</dbReference>
<keyword evidence="5 7" id="KW-1133">Transmembrane helix</keyword>
<dbReference type="AlphaFoldDB" id="A0A9E8LUT2"/>
<keyword evidence="2 7" id="KW-0813">Transport</keyword>
<feature type="transmembrane region" description="Helical" evidence="7">
    <location>
        <begin position="9"/>
        <end position="27"/>
    </location>
</feature>
<dbReference type="Pfam" id="PF00528">
    <property type="entry name" value="BPD_transp_1"/>
    <property type="match status" value="1"/>
</dbReference>
<evidence type="ECO:0000256" key="3">
    <source>
        <dbReference type="ARBA" id="ARBA00022475"/>
    </source>
</evidence>
<gene>
    <name evidence="9" type="ORF">OE104_01550</name>
</gene>
<dbReference type="NCBIfam" id="NF045472">
    <property type="entry name" value="Opp4B"/>
    <property type="match status" value="1"/>
</dbReference>
<sequence>MLKFIVRRLLIMIPQLILLSIIIFLLAKSMPGDALTGQMAANPNLDPQAFEELREKLGLNDPWYEQYVRWVGNLIQGDLGISYIHSVKTSELIGNRMANTFLLGLLTLILTYLIAVPLGIIAGRYPNSWMDKLIVGYNFVSYAIPLFVFALLMLFLFGYTLDWVPTGGSVDVQVESGTFDWYLSKLHHLILPALSGALLSTVGTIQYLRSEIIDTKLKDFVKTARAKGTSERKVYTRHIFRNSLLPVAAFLGYDIVFILGGSIFVERIFNYPGLGQLFVTSIMQRDYSVVNVLVMLFGFLSILGTLLSDIILSIVDPRIRID</sequence>
<feature type="domain" description="ABC transmembrane type-1" evidence="8">
    <location>
        <begin position="97"/>
        <end position="308"/>
    </location>
</feature>
<dbReference type="Pfam" id="PF19300">
    <property type="entry name" value="BPD_transp_1_N"/>
    <property type="match status" value="1"/>
</dbReference>
<dbReference type="KEGG" id="faf:OE104_01550"/>
<dbReference type="PANTHER" id="PTHR43163:SF6">
    <property type="entry name" value="DIPEPTIDE TRANSPORT SYSTEM PERMEASE PROTEIN DPPB-RELATED"/>
    <property type="match status" value="1"/>
</dbReference>
<evidence type="ECO:0000256" key="2">
    <source>
        <dbReference type="ARBA" id="ARBA00022448"/>
    </source>
</evidence>
<evidence type="ECO:0000256" key="4">
    <source>
        <dbReference type="ARBA" id="ARBA00022692"/>
    </source>
</evidence>